<keyword evidence="6" id="KW-1017">Isopeptide bond</keyword>
<dbReference type="WBParaSite" id="mrna-Wban_01274">
    <property type="protein sequence ID" value="mrna-Wban_01274"/>
    <property type="gene ID" value="Wban_01274"/>
</dbReference>
<dbReference type="Pfam" id="PF00125">
    <property type="entry name" value="Histone"/>
    <property type="match status" value="1"/>
</dbReference>
<protein>
    <recommendedName>
        <fullName evidence="9">Histone H2A</fullName>
    </recommendedName>
</protein>
<dbReference type="PRINTS" id="PR00620">
    <property type="entry name" value="HISTONEH2A"/>
</dbReference>
<comment type="similarity">
    <text evidence="4 9">Belongs to the histone H2A family.</text>
</comment>
<keyword evidence="7 9" id="KW-0539">Nucleus</keyword>
<dbReference type="FunFam" id="1.10.20.10:FF:000103">
    <property type="entry name" value="Histone H2A type 1"/>
    <property type="match status" value="1"/>
</dbReference>
<reference evidence="13" key="3">
    <citation type="submission" date="2024-02" db="UniProtKB">
        <authorList>
            <consortium name="WormBaseParasite"/>
        </authorList>
    </citation>
    <scope>IDENTIFICATION</scope>
    <source>
        <strain evidence="13">pt0022</strain>
    </source>
</reference>
<comment type="subunit">
    <text evidence="9">The nucleosome is a histone octamer containing two molecules each of H2A, H2B, H3 and H4 assembled in one H3-H4 heterotetramer and two H2A-H2B heterodimers. The octamer wraps approximately 147 bp of DNA.</text>
</comment>
<feature type="domain" description="Histone H2A C-terminal" evidence="11">
    <location>
        <begin position="90"/>
        <end position="118"/>
    </location>
</feature>
<dbReference type="PANTHER" id="PTHR23430">
    <property type="entry name" value="HISTONE H2A"/>
    <property type="match status" value="1"/>
</dbReference>
<dbReference type="InterPro" id="IPR009072">
    <property type="entry name" value="Histone-fold"/>
</dbReference>
<dbReference type="GO" id="GO:0003677">
    <property type="term" value="F:DNA binding"/>
    <property type="evidence" value="ECO:0007669"/>
    <property type="project" value="UniProtKB-KW"/>
</dbReference>
<dbReference type="GO" id="GO:0000786">
    <property type="term" value="C:nucleosome"/>
    <property type="evidence" value="ECO:0007669"/>
    <property type="project" value="UniProtKB-KW"/>
</dbReference>
<dbReference type="SUPFAM" id="SSF47113">
    <property type="entry name" value="Histone-fold"/>
    <property type="match status" value="1"/>
</dbReference>
<reference evidence="12" key="1">
    <citation type="submission" date="2015-03" db="EMBL/GenBank/DDBJ databases">
        <title>Wuchereria bancrofti Genome Sequencing Papua New Guinea Strain.</title>
        <authorList>
            <person name="Small S.T."/>
            <person name="Serre D."/>
            <person name="Zimmerman P.A."/>
        </authorList>
    </citation>
    <scope>NUCLEOTIDE SEQUENCE [LARGE SCALE GENOMIC DNA]</scope>
    <source>
        <strain evidence="12">pt0022</strain>
    </source>
</reference>
<evidence type="ECO:0000256" key="4">
    <source>
        <dbReference type="ARBA" id="ARBA00010691"/>
    </source>
</evidence>
<feature type="domain" description="Core Histone H2A/H2B/H3" evidence="10">
    <location>
        <begin position="6"/>
        <end position="86"/>
    </location>
</feature>
<dbReference type="GO" id="GO:0030527">
    <property type="term" value="F:structural constituent of chromatin"/>
    <property type="evidence" value="ECO:0007669"/>
    <property type="project" value="InterPro"/>
</dbReference>
<sequence>MSTGKKKRCKRSESISTRIGLNFPVSHIRRSLRNGNYSDRIGATAPVYLAAVIEYLTAELLQLAGYEAHESETRQINPRHLQLAIRNDNELNTLLSDVTIAQGGVLPNVHSTLLLKPSNLESTSKQTDDPK</sequence>
<organism evidence="12 13">
    <name type="scientific">Wuchereria bancrofti</name>
    <dbReference type="NCBI Taxonomy" id="6293"/>
    <lineage>
        <taxon>Eukaryota</taxon>
        <taxon>Metazoa</taxon>
        <taxon>Ecdysozoa</taxon>
        <taxon>Nematoda</taxon>
        <taxon>Chromadorea</taxon>
        <taxon>Rhabditida</taxon>
        <taxon>Spirurina</taxon>
        <taxon>Spiruromorpha</taxon>
        <taxon>Filarioidea</taxon>
        <taxon>Onchocercidae</taxon>
        <taxon>Wuchereria</taxon>
    </lineage>
</organism>
<comment type="function">
    <text evidence="1">Core component of nucleosome. Nucleosomes wrap and compact DNA into chromatin, limiting DNA accessibility to the cellular machineries which require DNA as a template. Histones thereby play a central role in transcription regulation, DNA repair, DNA replication and chromosomal stability. DNA accessibility is regulated via a complex set of post-translational modifications of histones, also called histone code, and nucleosome remodeling.</text>
</comment>
<evidence type="ECO:0000256" key="2">
    <source>
        <dbReference type="ARBA" id="ARBA00004123"/>
    </source>
</evidence>
<dbReference type="InterPro" id="IPR007125">
    <property type="entry name" value="H2A/H2B/H3"/>
</dbReference>
<dbReference type="Gene3D" id="1.10.20.10">
    <property type="entry name" value="Histone, subunit A"/>
    <property type="match status" value="1"/>
</dbReference>
<keyword evidence="9" id="KW-0238">DNA-binding</keyword>
<dbReference type="InterPro" id="IPR032454">
    <property type="entry name" value="Histone_H2A_C"/>
</dbReference>
<proteinExistence type="inferred from homology"/>
<keyword evidence="5 9" id="KW-0158">Chromosome</keyword>
<evidence type="ECO:0000259" key="11">
    <source>
        <dbReference type="Pfam" id="PF16211"/>
    </source>
</evidence>
<evidence type="ECO:0000256" key="5">
    <source>
        <dbReference type="ARBA" id="ARBA00022454"/>
    </source>
</evidence>
<keyword evidence="8 9" id="KW-0544">Nucleosome core</keyword>
<evidence type="ECO:0000256" key="6">
    <source>
        <dbReference type="ARBA" id="ARBA00022499"/>
    </source>
</evidence>
<evidence type="ECO:0000256" key="7">
    <source>
        <dbReference type="ARBA" id="ARBA00023242"/>
    </source>
</evidence>
<name>A0AAF5PIR8_WUCBA</name>
<evidence type="ECO:0000256" key="3">
    <source>
        <dbReference type="ARBA" id="ARBA00004286"/>
    </source>
</evidence>
<dbReference type="Proteomes" id="UP000093561">
    <property type="component" value="Unassembled WGS sequence"/>
</dbReference>
<dbReference type="GO" id="GO:0005634">
    <property type="term" value="C:nucleus"/>
    <property type="evidence" value="ECO:0007669"/>
    <property type="project" value="UniProtKB-SubCell"/>
</dbReference>
<evidence type="ECO:0000256" key="8">
    <source>
        <dbReference type="ARBA" id="ARBA00023269"/>
    </source>
</evidence>
<evidence type="ECO:0000256" key="1">
    <source>
        <dbReference type="ARBA" id="ARBA00002001"/>
    </source>
</evidence>
<accession>A0AAF5PIR8</accession>
<evidence type="ECO:0000256" key="9">
    <source>
        <dbReference type="RuleBase" id="RU003767"/>
    </source>
</evidence>
<evidence type="ECO:0000313" key="12">
    <source>
        <dbReference type="Proteomes" id="UP000093561"/>
    </source>
</evidence>
<dbReference type="AlphaFoldDB" id="A0AAF5PIR8"/>
<dbReference type="Pfam" id="PF16211">
    <property type="entry name" value="Histone_H2A_C"/>
    <property type="match status" value="1"/>
</dbReference>
<evidence type="ECO:0000313" key="13">
    <source>
        <dbReference type="WBParaSite" id="mrna-Wban_01274"/>
    </source>
</evidence>
<dbReference type="GO" id="GO:0046982">
    <property type="term" value="F:protein heterodimerization activity"/>
    <property type="evidence" value="ECO:0007669"/>
    <property type="project" value="InterPro"/>
</dbReference>
<evidence type="ECO:0000259" key="10">
    <source>
        <dbReference type="Pfam" id="PF00125"/>
    </source>
</evidence>
<reference evidence="12" key="2">
    <citation type="journal article" date="2016" name="Mol. Ecol.">
        <title>Population genomics of the filarial nematode parasite Wuchereria bancrofti from mosquitoes.</title>
        <authorList>
            <person name="Small S.T."/>
            <person name="Reimer L.J."/>
            <person name="Tisch D.J."/>
            <person name="King C.L."/>
            <person name="Christensen B.M."/>
            <person name="Siba P.M."/>
            <person name="Kazura J.W."/>
            <person name="Serre D."/>
            <person name="Zimmerman P.A."/>
        </authorList>
    </citation>
    <scope>NUCLEOTIDE SEQUENCE</scope>
    <source>
        <strain evidence="12">pt0022</strain>
    </source>
</reference>
<dbReference type="InterPro" id="IPR002119">
    <property type="entry name" value="Histone_H2A"/>
</dbReference>
<dbReference type="SMART" id="SM00414">
    <property type="entry name" value="H2A"/>
    <property type="match status" value="1"/>
</dbReference>
<dbReference type="CDD" id="cd00074">
    <property type="entry name" value="HFD_H2A"/>
    <property type="match status" value="1"/>
</dbReference>
<comment type="subcellular location">
    <subcellularLocation>
        <location evidence="3">Chromosome</location>
    </subcellularLocation>
    <subcellularLocation>
        <location evidence="2 9">Nucleus</location>
    </subcellularLocation>
</comment>